<feature type="domain" description="Anti-proliferative protein" evidence="6">
    <location>
        <begin position="118"/>
        <end position="138"/>
    </location>
</feature>
<comment type="function">
    <text evidence="1">Anti-proliferative protein.</text>
</comment>
<feature type="domain" description="Anti-proliferative protein" evidence="7">
    <location>
        <begin position="164"/>
        <end position="183"/>
    </location>
</feature>
<sequence>VSGRWGRGRGRCWGPSHPPLGRGAVGNGRGGRGSSPSGREGSLSKGDVPGEGEPSGTKGVLEKGERPWKLRASGRKIARDLEVPSIDPPLPGVPTAVLLLPFTEAVLVLLGRKNGEHYKHHWFPEKPCKGSGYRCIRINHKMDPLIGQAAQRIGLSSQELFRLLPSELTLWVDPYEVSYRIGEDGSICVLYEASPAGGSTQNSNNMQMVDSRISCKEELLLGRTSPSKNYNMMTVSG</sequence>
<feature type="region of interest" description="Disordered" evidence="5">
    <location>
        <begin position="1"/>
        <end position="66"/>
    </location>
</feature>
<dbReference type="GeneTree" id="ENSGT00950000182952"/>
<organism evidence="8 9">
    <name type="scientific">Sarcophilus harrisii</name>
    <name type="common">Tasmanian devil</name>
    <name type="synonym">Sarcophilus laniarius</name>
    <dbReference type="NCBI Taxonomy" id="9305"/>
    <lineage>
        <taxon>Eukaryota</taxon>
        <taxon>Metazoa</taxon>
        <taxon>Chordata</taxon>
        <taxon>Craniata</taxon>
        <taxon>Vertebrata</taxon>
        <taxon>Euteleostomi</taxon>
        <taxon>Mammalia</taxon>
        <taxon>Metatheria</taxon>
        <taxon>Dasyuromorphia</taxon>
        <taxon>Dasyuridae</taxon>
        <taxon>Sarcophilus</taxon>
    </lineage>
</organism>
<reference evidence="8" key="2">
    <citation type="submission" date="2025-08" db="UniProtKB">
        <authorList>
            <consortium name="Ensembl"/>
        </authorList>
    </citation>
    <scope>IDENTIFICATION</scope>
</reference>
<comment type="similarity">
    <text evidence="2">Belongs to the BTG family.</text>
</comment>
<dbReference type="PANTHER" id="PTHR22978">
    <property type="entry name" value="B-CELL TRANSLOCATION GENE"/>
    <property type="match status" value="1"/>
</dbReference>
<evidence type="ECO:0000259" key="7">
    <source>
        <dbReference type="PROSITE" id="PS01203"/>
    </source>
</evidence>
<dbReference type="InterPro" id="IPR033332">
    <property type="entry name" value="BTG"/>
</dbReference>
<dbReference type="GO" id="GO:0005634">
    <property type="term" value="C:nucleus"/>
    <property type="evidence" value="ECO:0007669"/>
    <property type="project" value="TreeGrafter"/>
</dbReference>
<dbReference type="Proteomes" id="UP000007648">
    <property type="component" value="Unassembled WGS sequence"/>
</dbReference>
<gene>
    <name evidence="8" type="primary">BTG1</name>
</gene>
<evidence type="ECO:0000256" key="4">
    <source>
        <dbReference type="ARBA" id="ARBA00033398"/>
    </source>
</evidence>
<dbReference type="SMART" id="SM00099">
    <property type="entry name" value="btg1"/>
    <property type="match status" value="1"/>
</dbReference>
<evidence type="ECO:0000256" key="3">
    <source>
        <dbReference type="ARBA" id="ARBA00016581"/>
    </source>
</evidence>
<dbReference type="PROSITE" id="PS00960">
    <property type="entry name" value="BTG_1"/>
    <property type="match status" value="1"/>
</dbReference>
<dbReference type="AlphaFoldDB" id="A0A7N4Q031"/>
<accession>A0A7N4Q031</accession>
<evidence type="ECO:0000256" key="2">
    <source>
        <dbReference type="ARBA" id="ARBA00007989"/>
    </source>
</evidence>
<dbReference type="Gene3D" id="3.90.640.90">
    <property type="entry name" value="Anti-proliferative protein, N-terminal domain"/>
    <property type="match status" value="1"/>
</dbReference>
<dbReference type="Ensembl" id="ENSSHAT00000050361.1">
    <property type="protein sequence ID" value="ENSSHAP00000045948.1"/>
    <property type="gene ID" value="ENSSHAG00000024039.1"/>
</dbReference>
<dbReference type="Pfam" id="PF07742">
    <property type="entry name" value="BTG"/>
    <property type="match status" value="1"/>
</dbReference>
<evidence type="ECO:0000256" key="1">
    <source>
        <dbReference type="ARBA" id="ARBA00004004"/>
    </source>
</evidence>
<evidence type="ECO:0000256" key="5">
    <source>
        <dbReference type="SAM" id="MobiDB-lite"/>
    </source>
</evidence>
<evidence type="ECO:0000259" key="6">
    <source>
        <dbReference type="PROSITE" id="PS00960"/>
    </source>
</evidence>
<dbReference type="InterPro" id="IPR002087">
    <property type="entry name" value="Anti_prolifrtn"/>
</dbReference>
<dbReference type="PROSITE" id="PS01203">
    <property type="entry name" value="BTG_2"/>
    <property type="match status" value="1"/>
</dbReference>
<dbReference type="GO" id="GO:0008285">
    <property type="term" value="P:negative regulation of cell population proliferation"/>
    <property type="evidence" value="ECO:0007669"/>
    <property type="project" value="TreeGrafter"/>
</dbReference>
<feature type="compositionally biased region" description="Basic residues" evidence="5">
    <location>
        <begin position="1"/>
        <end position="10"/>
    </location>
</feature>
<reference evidence="8 9" key="1">
    <citation type="journal article" date="2011" name="Proc. Natl. Acad. Sci. U.S.A.">
        <title>Genetic diversity and population structure of the endangered marsupial Sarcophilus harrisii (Tasmanian devil).</title>
        <authorList>
            <person name="Miller W."/>
            <person name="Hayes V.M."/>
            <person name="Ratan A."/>
            <person name="Petersen D.C."/>
            <person name="Wittekindt N.E."/>
            <person name="Miller J."/>
            <person name="Walenz B."/>
            <person name="Knight J."/>
            <person name="Qi J."/>
            <person name="Zhao F."/>
            <person name="Wang Q."/>
            <person name="Bedoya-Reina O.C."/>
            <person name="Katiyar N."/>
            <person name="Tomsho L.P."/>
            <person name="Kasson L.M."/>
            <person name="Hardie R.A."/>
            <person name="Woodbridge P."/>
            <person name="Tindall E.A."/>
            <person name="Bertelsen M.F."/>
            <person name="Dixon D."/>
            <person name="Pyecroft S."/>
            <person name="Helgen K.M."/>
            <person name="Lesk A.M."/>
            <person name="Pringle T.H."/>
            <person name="Patterson N."/>
            <person name="Zhang Y."/>
            <person name="Kreiss A."/>
            <person name="Woods G.M."/>
            <person name="Jones M.E."/>
            <person name="Schuster S.C."/>
        </authorList>
    </citation>
    <scope>NUCLEOTIDE SEQUENCE [LARGE SCALE GENOMIC DNA]</scope>
</reference>
<feature type="compositionally biased region" description="Gly residues" evidence="5">
    <location>
        <begin position="23"/>
        <end position="33"/>
    </location>
</feature>
<keyword evidence="9" id="KW-1185">Reference proteome</keyword>
<protein>
    <recommendedName>
        <fullName evidence="3">Protein BTG1</fullName>
    </recommendedName>
    <alternativeName>
        <fullName evidence="4">B-cell translocation gene 1 protein</fullName>
    </alternativeName>
</protein>
<proteinExistence type="inferred from homology"/>
<name>A0A7N4Q031_SARHA</name>
<dbReference type="InterPro" id="IPR036054">
    <property type="entry name" value="BTG-like_sf"/>
</dbReference>
<evidence type="ECO:0000313" key="8">
    <source>
        <dbReference type="Ensembl" id="ENSSHAP00000045948.1"/>
    </source>
</evidence>
<evidence type="ECO:0000313" key="9">
    <source>
        <dbReference type="Proteomes" id="UP000007648"/>
    </source>
</evidence>
<dbReference type="PRINTS" id="PR00310">
    <property type="entry name" value="ANTIPRLFBTG1"/>
</dbReference>
<dbReference type="PANTHER" id="PTHR22978:SF30">
    <property type="entry name" value="PROTEIN BTG1"/>
    <property type="match status" value="1"/>
</dbReference>
<dbReference type="GO" id="GO:0005737">
    <property type="term" value="C:cytoplasm"/>
    <property type="evidence" value="ECO:0007669"/>
    <property type="project" value="TreeGrafter"/>
</dbReference>
<dbReference type="SUPFAM" id="SSF160696">
    <property type="entry name" value="BTG domain-like"/>
    <property type="match status" value="1"/>
</dbReference>
<reference evidence="8" key="3">
    <citation type="submission" date="2025-09" db="UniProtKB">
        <authorList>
            <consortium name="Ensembl"/>
        </authorList>
    </citation>
    <scope>IDENTIFICATION</scope>
</reference>